<dbReference type="HAMAP" id="MF_00087">
    <property type="entry name" value="Glu_tRNA_reductase"/>
    <property type="match status" value="1"/>
</dbReference>
<organism evidence="19 20">
    <name type="scientific">Tepidiphilus thermophilus</name>
    <dbReference type="NCBI Taxonomy" id="876478"/>
    <lineage>
        <taxon>Bacteria</taxon>
        <taxon>Pseudomonadati</taxon>
        <taxon>Pseudomonadota</taxon>
        <taxon>Hydrogenophilia</taxon>
        <taxon>Hydrogenophilales</taxon>
        <taxon>Hydrogenophilaceae</taxon>
        <taxon>Tepidiphilus</taxon>
    </lineage>
</organism>
<feature type="active site" description="Nucleophile" evidence="9 10">
    <location>
        <position position="51"/>
    </location>
</feature>
<name>A0A0K6IWI2_9PROT</name>
<evidence type="ECO:0000313" key="19">
    <source>
        <dbReference type="EMBL" id="CUB07486.1"/>
    </source>
</evidence>
<dbReference type="PROSITE" id="PS00747">
    <property type="entry name" value="GLUTR"/>
    <property type="match status" value="1"/>
</dbReference>
<comment type="function">
    <text evidence="9">Catalyzes the NADPH-dependent reduction of glutamyl-tRNA(Glu) to glutamate 1-semialdehyde (GSA).</text>
</comment>
<sequence>MPFYALGLNHHSAPIAIRERFAFDPQRVVPALQELCGGVAGVSEAAILSTCNRTELYVAAREAEPVVAWLTARQGTPLPEVAPHLFTYIDQAAVRHVFRVASGLDSMVLGEAQILGQFKDAVRAAQAAGTLGKHLHKLFQHTLAVAKEVRSGTAIGANVVSMAAAAVKLSERVFGPVSEQRVLFVGAGEMIELCATHFAAGRPRRMMVVNRTLARAEAIAQPLGAGVGRLEDLPEILPEFDTVVSSTASPLPLIGLGMVERALKKRRRRPFVMVDLAVPRDVEPEVGELDDVFLYTVDDLAQIVQAGLASRQQALVAAERIVEERVAEFMAWVRSREIVPWIRRLRERADALREAELQRALRRLHGGESPEAVLMALSHGLMNKWLHAPTRFLQEAAEPEREALLAALPRLFALEEGTPPAKDGEEDAAQEESLPLAVPRGERG</sequence>
<dbReference type="NCBIfam" id="TIGR01035">
    <property type="entry name" value="hemA"/>
    <property type="match status" value="1"/>
</dbReference>
<evidence type="ECO:0000256" key="14">
    <source>
        <dbReference type="RuleBase" id="RU000584"/>
    </source>
</evidence>
<dbReference type="EMBL" id="CYHH01000008">
    <property type="protein sequence ID" value="CUB07486.1"/>
    <property type="molecule type" value="Genomic_DNA"/>
</dbReference>
<dbReference type="GO" id="GO:0050661">
    <property type="term" value="F:NADP binding"/>
    <property type="evidence" value="ECO:0007669"/>
    <property type="project" value="InterPro"/>
</dbReference>
<dbReference type="FunFam" id="3.40.50.720:FF:000031">
    <property type="entry name" value="Glutamyl-tRNA reductase"/>
    <property type="match status" value="1"/>
</dbReference>
<dbReference type="SUPFAM" id="SSF69075">
    <property type="entry name" value="Glutamyl tRNA-reductase dimerization domain"/>
    <property type="match status" value="1"/>
</dbReference>
<comment type="miscellaneous">
    <text evidence="9">During catalysis, the active site Cys acts as a nucleophile attacking the alpha-carbonyl group of tRNA-bound glutamate with the formation of a thioester intermediate between enzyme and glutamate, and the concomitant release of tRNA(Glu). The thioester intermediate is finally reduced by direct hydride transfer from NADPH, to form the product GSA.</text>
</comment>
<dbReference type="Pfam" id="PF01488">
    <property type="entry name" value="Shikimate_DH"/>
    <property type="match status" value="1"/>
</dbReference>
<gene>
    <name evidence="9" type="primary">hemA</name>
    <name evidence="19" type="ORF">Ga0061068_10812</name>
</gene>
<evidence type="ECO:0000256" key="15">
    <source>
        <dbReference type="SAM" id="MobiDB-lite"/>
    </source>
</evidence>
<feature type="domain" description="Glutamyl-tRNA reductase N-terminal" evidence="18">
    <location>
        <begin position="6"/>
        <end position="153"/>
    </location>
</feature>
<dbReference type="GO" id="GO:0019353">
    <property type="term" value="P:protoporphyrinogen IX biosynthetic process from glutamate"/>
    <property type="evidence" value="ECO:0007669"/>
    <property type="project" value="TreeGrafter"/>
</dbReference>
<feature type="binding site" evidence="9 11">
    <location>
        <position position="106"/>
    </location>
    <ligand>
        <name>substrate</name>
    </ligand>
</feature>
<comment type="similarity">
    <text evidence="2 9 14">Belongs to the glutamyl-tRNA reductase family.</text>
</comment>
<comment type="pathway">
    <text evidence="1 9 14">Porphyrin-containing compound metabolism; protoporphyrin-IX biosynthesis; 5-aminolevulinate from L-glutamyl-tRNA(Glu): step 1/2.</text>
</comment>
<keyword evidence="4 9" id="KW-0521">NADP</keyword>
<dbReference type="Gene3D" id="3.30.460.30">
    <property type="entry name" value="Glutamyl-tRNA reductase, N-terminal domain"/>
    <property type="match status" value="1"/>
</dbReference>
<keyword evidence="20" id="KW-1185">Reference proteome</keyword>
<dbReference type="InterPro" id="IPR015895">
    <property type="entry name" value="4pyrrol_synth_GluRdtase_N"/>
</dbReference>
<dbReference type="EC" id="1.2.1.70" evidence="3 9"/>
<comment type="subunit">
    <text evidence="9">Homodimer.</text>
</comment>
<feature type="binding site" evidence="9 11">
    <location>
        <begin position="50"/>
        <end position="53"/>
    </location>
    <ligand>
        <name>substrate</name>
    </ligand>
</feature>
<dbReference type="PANTHER" id="PTHR43013">
    <property type="entry name" value="GLUTAMYL-TRNA REDUCTASE"/>
    <property type="match status" value="1"/>
</dbReference>
<dbReference type="InterPro" id="IPR000343">
    <property type="entry name" value="4pyrrol_synth_GluRdtase"/>
</dbReference>
<protein>
    <recommendedName>
        <fullName evidence="8 9">Glutamyl-tRNA reductase</fullName>
        <shortName evidence="9">GluTR</shortName>
        <ecNumber evidence="3 9">1.2.1.70</ecNumber>
    </recommendedName>
</protein>
<evidence type="ECO:0000256" key="11">
    <source>
        <dbReference type="PIRSR" id="PIRSR000445-2"/>
    </source>
</evidence>
<dbReference type="InterPro" id="IPR006151">
    <property type="entry name" value="Shikm_DH/Glu-tRNA_Rdtase"/>
</dbReference>
<feature type="region of interest" description="Disordered" evidence="15">
    <location>
        <begin position="415"/>
        <end position="444"/>
    </location>
</feature>
<comment type="catalytic activity">
    <reaction evidence="7 9 14">
        <text>(S)-4-amino-5-oxopentanoate + tRNA(Glu) + NADP(+) = L-glutamyl-tRNA(Glu) + NADPH + H(+)</text>
        <dbReference type="Rhea" id="RHEA:12344"/>
        <dbReference type="Rhea" id="RHEA-COMP:9663"/>
        <dbReference type="Rhea" id="RHEA-COMP:9680"/>
        <dbReference type="ChEBI" id="CHEBI:15378"/>
        <dbReference type="ChEBI" id="CHEBI:57501"/>
        <dbReference type="ChEBI" id="CHEBI:57783"/>
        <dbReference type="ChEBI" id="CHEBI:58349"/>
        <dbReference type="ChEBI" id="CHEBI:78442"/>
        <dbReference type="ChEBI" id="CHEBI:78520"/>
        <dbReference type="EC" id="1.2.1.70"/>
    </reaction>
</comment>
<proteinExistence type="inferred from homology"/>
<dbReference type="InterPro" id="IPR015896">
    <property type="entry name" value="4pyrrol_synth_GluRdtase_dimer"/>
</dbReference>
<dbReference type="InterPro" id="IPR036453">
    <property type="entry name" value="GluRdtase_dimer_dom_sf"/>
</dbReference>
<evidence type="ECO:0000256" key="13">
    <source>
        <dbReference type="PIRSR" id="PIRSR000445-4"/>
    </source>
</evidence>
<evidence type="ECO:0000256" key="1">
    <source>
        <dbReference type="ARBA" id="ARBA00005059"/>
    </source>
</evidence>
<dbReference type="PANTHER" id="PTHR43013:SF1">
    <property type="entry name" value="GLUTAMYL-TRNA REDUCTASE"/>
    <property type="match status" value="1"/>
</dbReference>
<dbReference type="OrthoDB" id="110209at2"/>
<evidence type="ECO:0000256" key="10">
    <source>
        <dbReference type="PIRSR" id="PIRSR000445-1"/>
    </source>
</evidence>
<comment type="domain">
    <text evidence="9">Possesses an unusual extended V-shaped dimeric structure with each monomer consisting of three distinct domains arranged along a curved 'spinal' alpha-helix. The N-terminal catalytic domain specifically recognizes the glutamate moiety of the substrate. The second domain is the NADPH-binding domain, and the third C-terminal domain is responsible for dimerization.</text>
</comment>
<feature type="binding site" evidence="9 12">
    <location>
        <begin position="186"/>
        <end position="191"/>
    </location>
    <ligand>
        <name>NADP(+)</name>
        <dbReference type="ChEBI" id="CHEBI:58349"/>
    </ligand>
</feature>
<feature type="binding site" evidence="9 11">
    <location>
        <position position="117"/>
    </location>
    <ligand>
        <name>substrate</name>
    </ligand>
</feature>
<dbReference type="Proteomes" id="UP000182108">
    <property type="component" value="Unassembled WGS sequence"/>
</dbReference>
<evidence type="ECO:0000256" key="4">
    <source>
        <dbReference type="ARBA" id="ARBA00022857"/>
    </source>
</evidence>
<dbReference type="GO" id="GO:0008883">
    <property type="term" value="F:glutamyl-tRNA reductase activity"/>
    <property type="evidence" value="ECO:0007669"/>
    <property type="project" value="UniProtKB-UniRule"/>
</dbReference>
<evidence type="ECO:0000259" key="16">
    <source>
        <dbReference type="Pfam" id="PF00745"/>
    </source>
</evidence>
<dbReference type="SUPFAM" id="SSF69742">
    <property type="entry name" value="Glutamyl tRNA-reductase catalytic, N-terminal domain"/>
    <property type="match status" value="1"/>
</dbReference>
<feature type="binding site" evidence="9 11">
    <location>
        <begin position="111"/>
        <end position="113"/>
    </location>
    <ligand>
        <name>substrate</name>
    </ligand>
</feature>
<dbReference type="Pfam" id="PF00745">
    <property type="entry name" value="GlutR_dimer"/>
    <property type="match status" value="1"/>
</dbReference>
<feature type="domain" description="Tetrapyrrole biosynthesis glutamyl-tRNA reductase dimerisation" evidence="16">
    <location>
        <begin position="317"/>
        <end position="414"/>
    </location>
</feature>
<dbReference type="InterPro" id="IPR036343">
    <property type="entry name" value="GluRdtase_N_sf"/>
</dbReference>
<dbReference type="CDD" id="cd05213">
    <property type="entry name" value="NAD_bind_Glutamyl_tRNA_reduct"/>
    <property type="match status" value="1"/>
</dbReference>
<evidence type="ECO:0000256" key="9">
    <source>
        <dbReference type="HAMAP-Rule" id="MF_00087"/>
    </source>
</evidence>
<evidence type="ECO:0000256" key="3">
    <source>
        <dbReference type="ARBA" id="ARBA00012970"/>
    </source>
</evidence>
<evidence type="ECO:0000256" key="12">
    <source>
        <dbReference type="PIRSR" id="PIRSR000445-3"/>
    </source>
</evidence>
<dbReference type="FunFam" id="3.30.460.30:FF:000001">
    <property type="entry name" value="Glutamyl-tRNA reductase"/>
    <property type="match status" value="1"/>
</dbReference>
<accession>A0A0K6IWI2</accession>
<feature type="domain" description="Quinate/shikimate 5-dehydrogenase/glutamyl-tRNA reductase" evidence="17">
    <location>
        <begin position="169"/>
        <end position="303"/>
    </location>
</feature>
<dbReference type="Pfam" id="PF05201">
    <property type="entry name" value="GlutR_N"/>
    <property type="match status" value="1"/>
</dbReference>
<feature type="site" description="Important for activity" evidence="9 13">
    <location>
        <position position="96"/>
    </location>
</feature>
<evidence type="ECO:0000256" key="5">
    <source>
        <dbReference type="ARBA" id="ARBA00023002"/>
    </source>
</evidence>
<dbReference type="InterPro" id="IPR036291">
    <property type="entry name" value="NAD(P)-bd_dom_sf"/>
</dbReference>
<dbReference type="InterPro" id="IPR018214">
    <property type="entry name" value="GluRdtase_CS"/>
</dbReference>
<dbReference type="UniPathway" id="UPA00251">
    <property type="reaction ID" value="UER00316"/>
</dbReference>
<evidence type="ECO:0000256" key="2">
    <source>
        <dbReference type="ARBA" id="ARBA00005916"/>
    </source>
</evidence>
<dbReference type="RefSeq" id="WP_072247949.1">
    <property type="nucleotide sequence ID" value="NZ_CYHH01000008.1"/>
</dbReference>
<dbReference type="Gene3D" id="3.40.50.720">
    <property type="entry name" value="NAD(P)-binding Rossmann-like Domain"/>
    <property type="match status" value="1"/>
</dbReference>
<reference evidence="20" key="1">
    <citation type="submission" date="2015-08" db="EMBL/GenBank/DDBJ databases">
        <authorList>
            <person name="Babu N.S."/>
            <person name="Beckwith C.J."/>
            <person name="Beseler K.G."/>
            <person name="Brison A."/>
            <person name="Carone J.V."/>
            <person name="Caskin T.P."/>
            <person name="Diamond M."/>
            <person name="Durham M.E."/>
            <person name="Foxe J.M."/>
            <person name="Go M."/>
            <person name="Henderson B.A."/>
            <person name="Jones I.B."/>
            <person name="McGettigan J.A."/>
            <person name="Micheletti S.J."/>
            <person name="Nasrallah M.E."/>
            <person name="Ortiz D."/>
            <person name="Piller C.R."/>
            <person name="Privatt S.R."/>
            <person name="Schneider S.L."/>
            <person name="Sharp S."/>
            <person name="Smith T.C."/>
            <person name="Stanton J.D."/>
            <person name="Ullery H.E."/>
            <person name="Wilson R.J."/>
            <person name="Serrano M.G."/>
            <person name="Buck G."/>
            <person name="Lee V."/>
            <person name="Wang Y."/>
            <person name="Carvalho R."/>
            <person name="Voegtly L."/>
            <person name="Shi R."/>
            <person name="Duckworth R."/>
            <person name="Johnson A."/>
            <person name="Loviza R."/>
            <person name="Walstead R."/>
            <person name="Shah Z."/>
            <person name="Kiflezghi M."/>
            <person name="Wade K."/>
            <person name="Ball S.L."/>
            <person name="Bradley K.W."/>
            <person name="Asai D.J."/>
            <person name="Bowman C.A."/>
            <person name="Russell D.A."/>
            <person name="Pope W.H."/>
            <person name="Jacobs-Sera D."/>
            <person name="Hendrix R.W."/>
            <person name="Hatfull G.F."/>
        </authorList>
    </citation>
    <scope>NUCLEOTIDE SEQUENCE [LARGE SCALE GENOMIC DNA]</scope>
    <source>
        <strain evidence="20">JCM 19170</strain>
    </source>
</reference>
<dbReference type="AlphaFoldDB" id="A0A0K6IWI2"/>
<evidence type="ECO:0000259" key="18">
    <source>
        <dbReference type="Pfam" id="PF05201"/>
    </source>
</evidence>
<evidence type="ECO:0000313" key="20">
    <source>
        <dbReference type="Proteomes" id="UP000182108"/>
    </source>
</evidence>
<evidence type="ECO:0000256" key="6">
    <source>
        <dbReference type="ARBA" id="ARBA00023244"/>
    </source>
</evidence>
<dbReference type="PIRSF" id="PIRSF000445">
    <property type="entry name" value="4pyrrol_synth_GluRdtase"/>
    <property type="match status" value="1"/>
</dbReference>
<evidence type="ECO:0000256" key="7">
    <source>
        <dbReference type="ARBA" id="ARBA00047464"/>
    </source>
</evidence>
<keyword evidence="6 9" id="KW-0627">Porphyrin biosynthesis</keyword>
<evidence type="ECO:0000259" key="17">
    <source>
        <dbReference type="Pfam" id="PF01488"/>
    </source>
</evidence>
<evidence type="ECO:0000256" key="8">
    <source>
        <dbReference type="ARBA" id="ARBA00068659"/>
    </source>
</evidence>
<keyword evidence="5 9" id="KW-0560">Oxidoreductase</keyword>
<dbReference type="SUPFAM" id="SSF51735">
    <property type="entry name" value="NAD(P)-binding Rossmann-fold domains"/>
    <property type="match status" value="1"/>
</dbReference>